<dbReference type="Proteomes" id="UP000435957">
    <property type="component" value="Unassembled WGS sequence"/>
</dbReference>
<dbReference type="Proteomes" id="UP000216363">
    <property type="component" value="Unassembled WGS sequence"/>
</dbReference>
<dbReference type="InterPro" id="IPR053802">
    <property type="entry name" value="DUF6950"/>
</dbReference>
<protein>
    <recommendedName>
        <fullName evidence="1">DUF6950 domain-containing protein</fullName>
    </recommendedName>
</protein>
<reference evidence="3 4" key="1">
    <citation type="submission" date="2017-07" db="EMBL/GenBank/DDBJ databases">
        <title>Draft genome of Ochrobactrum lupini type strain LUP21.</title>
        <authorList>
            <person name="Krzyzanowska D.M."/>
            <person name="Jafra S."/>
        </authorList>
    </citation>
    <scope>NUCLEOTIDE SEQUENCE [LARGE SCALE GENOMIC DNA]</scope>
    <source>
        <strain evidence="3 4">LUP21</strain>
    </source>
</reference>
<dbReference type="Pfam" id="PF22262">
    <property type="entry name" value="DUF6950"/>
    <property type="match status" value="1"/>
</dbReference>
<feature type="domain" description="DUF6950" evidence="1">
    <location>
        <begin position="4"/>
        <end position="139"/>
    </location>
</feature>
<name>A0A256GH09_9HYPH</name>
<organism evidence="3 4">
    <name type="scientific">Brucella lupini</name>
    <dbReference type="NCBI Taxonomy" id="255457"/>
    <lineage>
        <taxon>Bacteria</taxon>
        <taxon>Pseudomonadati</taxon>
        <taxon>Pseudomonadota</taxon>
        <taxon>Alphaproteobacteria</taxon>
        <taxon>Hyphomicrobiales</taxon>
        <taxon>Brucellaceae</taxon>
        <taxon>Brucella/Ochrobactrum group</taxon>
        <taxon>Brucella</taxon>
    </lineage>
</organism>
<dbReference type="EMBL" id="NNRN01000055">
    <property type="protein sequence ID" value="OYR26288.1"/>
    <property type="molecule type" value="Genomic_DNA"/>
</dbReference>
<comment type="caution">
    <text evidence="3">The sequence shown here is derived from an EMBL/GenBank/DDBJ whole genome shotgun (WGS) entry which is preliminary data.</text>
</comment>
<evidence type="ECO:0000313" key="5">
    <source>
        <dbReference type="Proteomes" id="UP000435957"/>
    </source>
</evidence>
<keyword evidence="5" id="KW-1185">Reference proteome</keyword>
<dbReference type="EMBL" id="WBWF01000027">
    <property type="protein sequence ID" value="KAB2701309.1"/>
    <property type="molecule type" value="Genomic_DNA"/>
</dbReference>
<sequence length="139" mass="15371">MAERFTNWRTDLNDYVHSVMSKPFLWGQHDCALWAAGAVLAMTGHDPAEKYRGRYKTLIGGLRLLRKDGFENHAELAASQFEEIHPSHAAVGDIAAVRIDDSALWALGVVNGPRIFVLRPDASGLGTVDLLTAERAFRI</sequence>
<reference evidence="2 5" key="2">
    <citation type="submission" date="2019-09" db="EMBL/GenBank/DDBJ databases">
        <title>Taxonomic organization of the family Brucellaceae based on a phylogenomic approach.</title>
        <authorList>
            <person name="Leclercq S."/>
            <person name="Cloeckaert A."/>
            <person name="Zygmunt M.S."/>
        </authorList>
    </citation>
    <scope>NUCLEOTIDE SEQUENCE [LARGE SCALE GENOMIC DNA]</scope>
    <source>
        <strain evidence="2 5">LUP23</strain>
    </source>
</reference>
<proteinExistence type="predicted"/>
<evidence type="ECO:0000313" key="2">
    <source>
        <dbReference type="EMBL" id="KAB2701309.1"/>
    </source>
</evidence>
<gene>
    <name evidence="3" type="ORF">CES86_3756</name>
    <name evidence="2" type="ORF">F9L03_23990</name>
</gene>
<evidence type="ECO:0000259" key="1">
    <source>
        <dbReference type="Pfam" id="PF22262"/>
    </source>
</evidence>
<evidence type="ECO:0000313" key="4">
    <source>
        <dbReference type="Proteomes" id="UP000216363"/>
    </source>
</evidence>
<evidence type="ECO:0000313" key="3">
    <source>
        <dbReference type="EMBL" id="OYR26288.1"/>
    </source>
</evidence>
<accession>A0A256GH09</accession>
<dbReference type="RefSeq" id="WP_094515176.1">
    <property type="nucleotide sequence ID" value="NZ_JBHEEP010000030.1"/>
</dbReference>
<dbReference type="AlphaFoldDB" id="A0A256GH09"/>